<feature type="region of interest" description="Disordered" evidence="1">
    <location>
        <begin position="367"/>
        <end position="419"/>
    </location>
</feature>
<name>A0A915PGV8_9BILA</name>
<evidence type="ECO:0000313" key="7">
    <source>
        <dbReference type="WBParaSite" id="sdigi.contig109.g4513.t1"/>
    </source>
</evidence>
<accession>A0A915PGV8</accession>
<evidence type="ECO:0000259" key="5">
    <source>
        <dbReference type="Pfam" id="PF24361"/>
    </source>
</evidence>
<keyword evidence="2" id="KW-0472">Membrane</keyword>
<protein>
    <submittedName>
        <fullName evidence="7">Uncharacterized protein</fullName>
    </submittedName>
</protein>
<keyword evidence="2" id="KW-1133">Transmembrane helix</keyword>
<dbReference type="WBParaSite" id="sdigi.contig109.g4513.t1">
    <property type="protein sequence ID" value="sdigi.contig109.g4513.t1"/>
    <property type="gene ID" value="sdigi.contig109.g4513"/>
</dbReference>
<evidence type="ECO:0000259" key="3">
    <source>
        <dbReference type="Pfam" id="PF24359"/>
    </source>
</evidence>
<dbReference type="Pfam" id="PF24360">
    <property type="entry name" value="DUF7516"/>
    <property type="match status" value="1"/>
</dbReference>
<feature type="region of interest" description="Disordered" evidence="1">
    <location>
        <begin position="1"/>
        <end position="24"/>
    </location>
</feature>
<dbReference type="Proteomes" id="UP000887581">
    <property type="component" value="Unplaced"/>
</dbReference>
<dbReference type="InterPro" id="IPR055937">
    <property type="entry name" value="DUF7515"/>
</dbReference>
<keyword evidence="6" id="KW-1185">Reference proteome</keyword>
<dbReference type="InterPro" id="IPR055938">
    <property type="entry name" value="DUF7516"/>
</dbReference>
<evidence type="ECO:0000259" key="4">
    <source>
        <dbReference type="Pfam" id="PF24360"/>
    </source>
</evidence>
<sequence length="657" mass="74737">MNSELANEATHRDEFSACINSESEDSDEFVDAINKTFEESDSDVYGDDVQFVSGENDDYVDEETIGIDAKFHELGLMLNSTLASDYDGANAARLNAHFFNDWAVLLEKQAIELGFPDLEELLKSEYMKDFVEQKSSVNGVAVYRAVSKLANEHILRRVADCKLSENQKAEKRRIQRLMELKNPENAGTFLEGKRRILQILFDLKAYEKEVDYQTIRDEYMKRYNVSLNASEHQRLFMNRSALKNFWRAFYREVILTNSCPIHVKLRSSDVKIPEEITEDLHLLAEIDKIELPTFALEHQLSISENIAKGILSYCIQKPSMKSKPTMDWGEEVEGSEEKKLNDVSHTFDIEHVNSPVNAMHVNVRKTRDISTGGSGIMSPRENGINEKEKPFDLDEDKYTGDEESSDSTDPEAKVFGKRRKKRLKGNINTFNISSTSPKSQSLLQTPYVNGVENHRIHSEEETNFGGQSTRLMEGGGNKHSVKRLPIAERSLHQSVNRSNPAEFNELQSLSASPSSMTSSKVIQELRKLPYGSYSVPNSAAGQSTSYEGQILHFQLSEGTQTDENWLENLLRELECSNVKWGNLFRFKIHITRTWLLWAFIALSALPQIVGSFYGALVDPEKDQNYRKTWRAIVTNHCSPEILIAPLPNGENNTKFYP</sequence>
<feature type="domain" description="DUF7517" evidence="5">
    <location>
        <begin position="601"/>
        <end position="650"/>
    </location>
</feature>
<keyword evidence="2" id="KW-0812">Transmembrane</keyword>
<organism evidence="6 7">
    <name type="scientific">Setaria digitata</name>
    <dbReference type="NCBI Taxonomy" id="48799"/>
    <lineage>
        <taxon>Eukaryota</taxon>
        <taxon>Metazoa</taxon>
        <taxon>Ecdysozoa</taxon>
        <taxon>Nematoda</taxon>
        <taxon>Chromadorea</taxon>
        <taxon>Rhabditida</taxon>
        <taxon>Spirurina</taxon>
        <taxon>Spiruromorpha</taxon>
        <taxon>Filarioidea</taxon>
        <taxon>Setariidae</taxon>
        <taxon>Setaria</taxon>
    </lineage>
</organism>
<feature type="compositionally biased region" description="Basic and acidic residues" evidence="1">
    <location>
        <begin position="383"/>
        <end position="400"/>
    </location>
</feature>
<reference evidence="7" key="1">
    <citation type="submission" date="2022-11" db="UniProtKB">
        <authorList>
            <consortium name="WormBaseParasite"/>
        </authorList>
    </citation>
    <scope>IDENTIFICATION</scope>
</reference>
<feature type="domain" description="DUF7515" evidence="3">
    <location>
        <begin position="70"/>
        <end position="148"/>
    </location>
</feature>
<evidence type="ECO:0000256" key="1">
    <source>
        <dbReference type="SAM" id="MobiDB-lite"/>
    </source>
</evidence>
<feature type="domain" description="DUF7516" evidence="4">
    <location>
        <begin position="190"/>
        <end position="272"/>
    </location>
</feature>
<evidence type="ECO:0000313" key="6">
    <source>
        <dbReference type="Proteomes" id="UP000887581"/>
    </source>
</evidence>
<proteinExistence type="predicted"/>
<evidence type="ECO:0000256" key="2">
    <source>
        <dbReference type="SAM" id="Phobius"/>
    </source>
</evidence>
<dbReference type="InterPro" id="IPR055939">
    <property type="entry name" value="DUF7517"/>
</dbReference>
<dbReference type="AlphaFoldDB" id="A0A915PGV8"/>
<feature type="transmembrane region" description="Helical" evidence="2">
    <location>
        <begin position="594"/>
        <end position="617"/>
    </location>
</feature>
<dbReference type="Pfam" id="PF24361">
    <property type="entry name" value="DUF7517"/>
    <property type="match status" value="1"/>
</dbReference>
<dbReference type="Pfam" id="PF24359">
    <property type="entry name" value="DUF7515"/>
    <property type="match status" value="1"/>
</dbReference>